<protein>
    <submittedName>
        <fullName evidence="2">Uncharacterized protein</fullName>
    </submittedName>
</protein>
<dbReference type="AlphaFoldDB" id="A0A7J5YH05"/>
<keyword evidence="3" id="KW-1185">Reference proteome</keyword>
<evidence type="ECO:0000313" key="2">
    <source>
        <dbReference type="EMBL" id="KAF3848069.1"/>
    </source>
</evidence>
<proteinExistence type="predicted"/>
<name>A0A7J5YH05_DISMA</name>
<organism evidence="2 3">
    <name type="scientific">Dissostichus mawsoni</name>
    <name type="common">Antarctic cod</name>
    <dbReference type="NCBI Taxonomy" id="36200"/>
    <lineage>
        <taxon>Eukaryota</taxon>
        <taxon>Metazoa</taxon>
        <taxon>Chordata</taxon>
        <taxon>Craniata</taxon>
        <taxon>Vertebrata</taxon>
        <taxon>Euteleostomi</taxon>
        <taxon>Actinopterygii</taxon>
        <taxon>Neopterygii</taxon>
        <taxon>Teleostei</taxon>
        <taxon>Neoteleostei</taxon>
        <taxon>Acanthomorphata</taxon>
        <taxon>Eupercaria</taxon>
        <taxon>Perciformes</taxon>
        <taxon>Notothenioidei</taxon>
        <taxon>Nototheniidae</taxon>
        <taxon>Dissostichus</taxon>
    </lineage>
</organism>
<comment type="caution">
    <text evidence="2">The sequence shown here is derived from an EMBL/GenBank/DDBJ whole genome shotgun (WGS) entry which is preliminary data.</text>
</comment>
<evidence type="ECO:0000256" key="1">
    <source>
        <dbReference type="SAM" id="MobiDB-lite"/>
    </source>
</evidence>
<dbReference type="Proteomes" id="UP000518266">
    <property type="component" value="Unassembled WGS sequence"/>
</dbReference>
<reference evidence="2 3" key="1">
    <citation type="submission" date="2020-03" db="EMBL/GenBank/DDBJ databases">
        <title>Dissostichus mawsoni Genome sequencing and assembly.</title>
        <authorList>
            <person name="Park H."/>
        </authorList>
    </citation>
    <scope>NUCLEOTIDE SEQUENCE [LARGE SCALE GENOMIC DNA]</scope>
    <source>
        <strain evidence="2">DM0001</strain>
        <tissue evidence="2">Muscle</tissue>
    </source>
</reference>
<accession>A0A7J5YH05</accession>
<sequence length="144" mass="15426">MFLSFLLSSSTICFPNVFSSRLQRLAQVLWPVSAREPGRAHVLNNSDLARSCCSSTGPRQHRRLDGRRGGAVCPWWPRGLCSPASSHHSSRGSARGTGCGTRTRACSPGLREALSTSTISRIICDNTGISSVPTDAFGIHNNAS</sequence>
<feature type="region of interest" description="Disordered" evidence="1">
    <location>
        <begin position="83"/>
        <end position="103"/>
    </location>
</feature>
<feature type="compositionally biased region" description="Low complexity" evidence="1">
    <location>
        <begin position="84"/>
        <end position="96"/>
    </location>
</feature>
<gene>
    <name evidence="2" type="ORF">F7725_021097</name>
</gene>
<dbReference type="EMBL" id="JAAKFY010000013">
    <property type="protein sequence ID" value="KAF3848069.1"/>
    <property type="molecule type" value="Genomic_DNA"/>
</dbReference>
<evidence type="ECO:0000313" key="3">
    <source>
        <dbReference type="Proteomes" id="UP000518266"/>
    </source>
</evidence>